<dbReference type="Proteomes" id="UP001501196">
    <property type="component" value="Unassembled WGS sequence"/>
</dbReference>
<evidence type="ECO:0000256" key="2">
    <source>
        <dbReference type="ARBA" id="ARBA00023002"/>
    </source>
</evidence>
<name>A0ABN2UCB4_9MICO</name>
<evidence type="ECO:0000256" key="1">
    <source>
        <dbReference type="ARBA" id="ARBA00022723"/>
    </source>
</evidence>
<keyword evidence="2" id="KW-0560">Oxidoreductase</keyword>
<evidence type="ECO:0000259" key="6">
    <source>
        <dbReference type="Pfam" id="PF07731"/>
    </source>
</evidence>
<dbReference type="InterPro" id="IPR011707">
    <property type="entry name" value="Cu-oxidase-like_N"/>
</dbReference>
<evidence type="ECO:0000259" key="7">
    <source>
        <dbReference type="Pfam" id="PF07732"/>
    </source>
</evidence>
<organism evidence="8 9">
    <name type="scientific">Agromyces tropicus</name>
    <dbReference type="NCBI Taxonomy" id="555371"/>
    <lineage>
        <taxon>Bacteria</taxon>
        <taxon>Bacillati</taxon>
        <taxon>Actinomycetota</taxon>
        <taxon>Actinomycetes</taxon>
        <taxon>Micrococcales</taxon>
        <taxon>Microbacteriaceae</taxon>
        <taxon>Agromyces</taxon>
    </lineage>
</organism>
<dbReference type="Pfam" id="PF07731">
    <property type="entry name" value="Cu-oxidase_2"/>
    <property type="match status" value="1"/>
</dbReference>
<dbReference type="InterPro" id="IPR001117">
    <property type="entry name" value="Cu-oxidase_2nd"/>
</dbReference>
<evidence type="ECO:0000256" key="4">
    <source>
        <dbReference type="SAM" id="Phobius"/>
    </source>
</evidence>
<dbReference type="SUPFAM" id="SSF49503">
    <property type="entry name" value="Cupredoxins"/>
    <property type="match status" value="3"/>
</dbReference>
<keyword evidence="9" id="KW-1185">Reference proteome</keyword>
<dbReference type="Pfam" id="PF07732">
    <property type="entry name" value="Cu-oxidase_3"/>
    <property type="match status" value="1"/>
</dbReference>
<feature type="compositionally biased region" description="Low complexity" evidence="3">
    <location>
        <begin position="13"/>
        <end position="29"/>
    </location>
</feature>
<dbReference type="PANTHER" id="PTHR11709">
    <property type="entry name" value="MULTI-COPPER OXIDASE"/>
    <property type="match status" value="1"/>
</dbReference>
<dbReference type="PANTHER" id="PTHR11709:SF2">
    <property type="entry name" value="MULTICOPPER OXIDASE LPR1"/>
    <property type="match status" value="1"/>
</dbReference>
<dbReference type="InterPro" id="IPR045087">
    <property type="entry name" value="Cu-oxidase_fam"/>
</dbReference>
<sequence length="522" mass="55392">MPESRPDDPNDPSGPQAGPGSGPSRRTVLAVGATAAGAIAVGAGGLAWWTASRVAGPDPAAPLATGRTEPSGGAEDDSTEETFREPEVRSSTAGRLDLELSAAVTSMTIDGRRVRVLGFEGAMPGPTLRVRPGDRIALRFRNGLGVTTNLHTHGLEVSPEGNSDNVFVMIPAGGTFDYAYELGDDHPPGVFWYHPHHHGTTAEQLFAGLYGAIIVEEADPLPVDRERVLAIADISFDANGDVATATRFDRMLGREGDLVLVNGQALPTMVAAPGERERWRIVNACTSRYLRLRLDGHRMRLLGIDAGRYAEPRDVDELVLLPGNRADVIVEAVPGETAVLRTLPFDRGSMGAMGAPRSATTGADLARFVVRGDAAASAAPSPATTAAPRDLREEEVTARRTLTLAMGGMGGGMGQGMAFTIDGRTFAEGRIDLEPAAGAIEEWTIVNTSTMDHPFHLHVWPMQLVEVDGAPVDGVDRRDVVPVPAGGRVVVRIAFEGITGRTVYHCHILDHEDLGMMGVIRV</sequence>
<dbReference type="PROSITE" id="PS51318">
    <property type="entry name" value="TAT"/>
    <property type="match status" value="1"/>
</dbReference>
<evidence type="ECO:0000313" key="8">
    <source>
        <dbReference type="EMBL" id="GAA2032591.1"/>
    </source>
</evidence>
<keyword evidence="4" id="KW-1133">Transmembrane helix</keyword>
<dbReference type="InterPro" id="IPR002355">
    <property type="entry name" value="Cu_oxidase_Cu_BS"/>
</dbReference>
<dbReference type="InterPro" id="IPR008972">
    <property type="entry name" value="Cupredoxin"/>
</dbReference>
<comment type="caution">
    <text evidence="8">The sequence shown here is derived from an EMBL/GenBank/DDBJ whole genome shotgun (WGS) entry which is preliminary data.</text>
</comment>
<feature type="region of interest" description="Disordered" evidence="3">
    <location>
        <begin position="1"/>
        <end position="29"/>
    </location>
</feature>
<evidence type="ECO:0000256" key="3">
    <source>
        <dbReference type="SAM" id="MobiDB-lite"/>
    </source>
</evidence>
<feature type="transmembrane region" description="Helical" evidence="4">
    <location>
        <begin position="28"/>
        <end position="49"/>
    </location>
</feature>
<dbReference type="CDD" id="cd13900">
    <property type="entry name" value="CuRO_3_Tth-MCO_like"/>
    <property type="match status" value="1"/>
</dbReference>
<feature type="domain" description="Plastocyanin-like" evidence="6">
    <location>
        <begin position="419"/>
        <end position="521"/>
    </location>
</feature>
<dbReference type="CDD" id="cd13853">
    <property type="entry name" value="CuRO_1_Tth-MCO_like"/>
    <property type="match status" value="1"/>
</dbReference>
<dbReference type="Pfam" id="PF00394">
    <property type="entry name" value="Cu-oxidase"/>
    <property type="match status" value="1"/>
</dbReference>
<accession>A0ABN2UCB4</accession>
<keyword evidence="4" id="KW-0812">Transmembrane</keyword>
<feature type="domain" description="Plastocyanin-like" evidence="5">
    <location>
        <begin position="253"/>
        <end position="332"/>
    </location>
</feature>
<protein>
    <submittedName>
        <fullName evidence="8">Multicopper oxidase family protein</fullName>
    </submittedName>
</protein>
<evidence type="ECO:0000259" key="5">
    <source>
        <dbReference type="Pfam" id="PF00394"/>
    </source>
</evidence>
<feature type="domain" description="Plastocyanin-like" evidence="7">
    <location>
        <begin position="106"/>
        <end position="218"/>
    </location>
</feature>
<gene>
    <name evidence="8" type="ORF">GCM10009819_15800</name>
</gene>
<feature type="region of interest" description="Disordered" evidence="3">
    <location>
        <begin position="55"/>
        <end position="92"/>
    </location>
</feature>
<reference evidence="8 9" key="1">
    <citation type="journal article" date="2019" name="Int. J. Syst. Evol. Microbiol.">
        <title>The Global Catalogue of Microorganisms (GCM) 10K type strain sequencing project: providing services to taxonomists for standard genome sequencing and annotation.</title>
        <authorList>
            <consortium name="The Broad Institute Genomics Platform"/>
            <consortium name="The Broad Institute Genome Sequencing Center for Infectious Disease"/>
            <person name="Wu L."/>
            <person name="Ma J."/>
        </authorList>
    </citation>
    <scope>NUCLEOTIDE SEQUENCE [LARGE SCALE GENOMIC DNA]</scope>
    <source>
        <strain evidence="8 9">JCM 15672</strain>
    </source>
</reference>
<dbReference type="RefSeq" id="WP_344371475.1">
    <property type="nucleotide sequence ID" value="NZ_BAAAPW010000002.1"/>
</dbReference>
<dbReference type="EMBL" id="BAAAPW010000002">
    <property type="protein sequence ID" value="GAA2032591.1"/>
    <property type="molecule type" value="Genomic_DNA"/>
</dbReference>
<dbReference type="PROSITE" id="PS00080">
    <property type="entry name" value="MULTICOPPER_OXIDASE2"/>
    <property type="match status" value="1"/>
</dbReference>
<dbReference type="InterPro" id="IPR006311">
    <property type="entry name" value="TAT_signal"/>
</dbReference>
<dbReference type="InterPro" id="IPR011706">
    <property type="entry name" value="Cu-oxidase_C"/>
</dbReference>
<evidence type="ECO:0000313" key="9">
    <source>
        <dbReference type="Proteomes" id="UP001501196"/>
    </source>
</evidence>
<keyword evidence="1" id="KW-0479">Metal-binding</keyword>
<dbReference type="CDD" id="cd13881">
    <property type="entry name" value="CuRO_2_McoC_like"/>
    <property type="match status" value="1"/>
</dbReference>
<proteinExistence type="predicted"/>
<keyword evidence="4" id="KW-0472">Membrane</keyword>
<dbReference type="Gene3D" id="2.60.40.420">
    <property type="entry name" value="Cupredoxins - blue copper proteins"/>
    <property type="match status" value="3"/>
</dbReference>